<dbReference type="AlphaFoldDB" id="A0AAV2GUF3"/>
<name>A0AAV2GUF3_9ROSI</name>
<proteinExistence type="predicted"/>
<gene>
    <name evidence="1" type="ORF">LTRI10_LOCUS52226</name>
</gene>
<dbReference type="InterPro" id="IPR032675">
    <property type="entry name" value="LRR_dom_sf"/>
</dbReference>
<sequence length="93" mass="10448">MKIAAFIEASGESLKDLSLNNFKQMRVSRNTALSIARRARNLQSLDLSWCWNLSLKVLKIFECDLLADVLLSGHSIPVVEIIGMKISSKWQGE</sequence>
<evidence type="ECO:0000313" key="1">
    <source>
        <dbReference type="EMBL" id="CAL1412970.1"/>
    </source>
</evidence>
<organism evidence="1 2">
    <name type="scientific">Linum trigynum</name>
    <dbReference type="NCBI Taxonomy" id="586398"/>
    <lineage>
        <taxon>Eukaryota</taxon>
        <taxon>Viridiplantae</taxon>
        <taxon>Streptophyta</taxon>
        <taxon>Embryophyta</taxon>
        <taxon>Tracheophyta</taxon>
        <taxon>Spermatophyta</taxon>
        <taxon>Magnoliopsida</taxon>
        <taxon>eudicotyledons</taxon>
        <taxon>Gunneridae</taxon>
        <taxon>Pentapetalae</taxon>
        <taxon>rosids</taxon>
        <taxon>fabids</taxon>
        <taxon>Malpighiales</taxon>
        <taxon>Linaceae</taxon>
        <taxon>Linum</taxon>
    </lineage>
</organism>
<protein>
    <submittedName>
        <fullName evidence="1">Uncharacterized protein</fullName>
    </submittedName>
</protein>
<dbReference type="Proteomes" id="UP001497516">
    <property type="component" value="Chromosome 9"/>
</dbReference>
<dbReference type="Gene3D" id="3.80.10.10">
    <property type="entry name" value="Ribonuclease Inhibitor"/>
    <property type="match status" value="1"/>
</dbReference>
<accession>A0AAV2GUF3</accession>
<keyword evidence="2" id="KW-1185">Reference proteome</keyword>
<evidence type="ECO:0000313" key="2">
    <source>
        <dbReference type="Proteomes" id="UP001497516"/>
    </source>
</evidence>
<dbReference type="EMBL" id="OZ034822">
    <property type="protein sequence ID" value="CAL1412970.1"/>
    <property type="molecule type" value="Genomic_DNA"/>
</dbReference>
<dbReference type="SUPFAM" id="SSF52047">
    <property type="entry name" value="RNI-like"/>
    <property type="match status" value="1"/>
</dbReference>
<reference evidence="1 2" key="1">
    <citation type="submission" date="2024-04" db="EMBL/GenBank/DDBJ databases">
        <authorList>
            <person name="Fracassetti M."/>
        </authorList>
    </citation>
    <scope>NUCLEOTIDE SEQUENCE [LARGE SCALE GENOMIC DNA]</scope>
</reference>